<comment type="caution">
    <text evidence="2">The sequence shown here is derived from an EMBL/GenBank/DDBJ whole genome shotgun (WGS) entry which is preliminary data.</text>
</comment>
<evidence type="ECO:0000259" key="1">
    <source>
        <dbReference type="Pfam" id="PF00561"/>
    </source>
</evidence>
<dbReference type="InterPro" id="IPR029058">
    <property type="entry name" value="AB_hydrolase_fold"/>
</dbReference>
<sequence>MPVSISTETLWIDTPHGRLFCCRWRPEGGASHQDKPPIILFHDSLGCVALWRDFPQRLCQVTGHEVVAYDRLGFGQSGAYPGQLPLHFIRDEAECFFAYVRAALKIDRFLALGHSVGGAMAAACASVYAQSCTALITLSAQAFVEDRTLQGIRAAEVQFEQPEHMARLGKYHGDKAPWVLSAWTHTWLSQAFRAWTIERTIDAIHCPVLAIHGQHDEYGSAMHPMRIAKLSTATGEYVIVEDCHHVPHREAPEAVLEAVGHFLSVEF</sequence>
<evidence type="ECO:0000313" key="3">
    <source>
        <dbReference type="Proteomes" id="UP000471751"/>
    </source>
</evidence>
<dbReference type="GO" id="GO:0016020">
    <property type="term" value="C:membrane"/>
    <property type="evidence" value="ECO:0007669"/>
    <property type="project" value="TreeGrafter"/>
</dbReference>
<dbReference type="EMBL" id="JAAHBT010000106">
    <property type="protein sequence ID" value="NES10192.1"/>
    <property type="molecule type" value="Genomic_DNA"/>
</dbReference>
<organism evidence="2 3">
    <name type="scientific">Pseudomonas laurentiana</name>
    <dbReference type="NCBI Taxonomy" id="2364649"/>
    <lineage>
        <taxon>Bacteria</taxon>
        <taxon>Pseudomonadati</taxon>
        <taxon>Pseudomonadota</taxon>
        <taxon>Gammaproteobacteria</taxon>
        <taxon>Pseudomonadales</taxon>
        <taxon>Pseudomonadaceae</taxon>
        <taxon>Pseudomonas</taxon>
    </lineage>
</organism>
<dbReference type="PANTHER" id="PTHR43798:SF33">
    <property type="entry name" value="HYDROLASE, PUTATIVE (AFU_ORTHOLOGUE AFUA_2G14860)-RELATED"/>
    <property type="match status" value="1"/>
</dbReference>
<dbReference type="InterPro" id="IPR050266">
    <property type="entry name" value="AB_hydrolase_sf"/>
</dbReference>
<protein>
    <submittedName>
        <fullName evidence="2">Alpha/beta hydrolase</fullName>
    </submittedName>
</protein>
<dbReference type="Gene3D" id="3.40.50.1820">
    <property type="entry name" value="alpha/beta hydrolase"/>
    <property type="match status" value="1"/>
</dbReference>
<dbReference type="SUPFAM" id="SSF53474">
    <property type="entry name" value="alpha/beta-Hydrolases"/>
    <property type="match status" value="1"/>
</dbReference>
<keyword evidence="2" id="KW-0378">Hydrolase</keyword>
<reference evidence="2 3" key="1">
    <citation type="submission" date="2020-02" db="EMBL/GenBank/DDBJ databases">
        <title>Broccoli isolated Pseudomonas sp.</title>
        <authorList>
            <person name="Fujikawa T."/>
            <person name="Sawada H."/>
        </authorList>
    </citation>
    <scope>NUCLEOTIDE SEQUENCE [LARGE SCALE GENOMIC DNA]</scope>
    <source>
        <strain evidence="2 3">JCM 32154</strain>
    </source>
</reference>
<dbReference type="Pfam" id="PF00561">
    <property type="entry name" value="Abhydrolase_1"/>
    <property type="match status" value="1"/>
</dbReference>
<dbReference type="InterPro" id="IPR000073">
    <property type="entry name" value="AB_hydrolase_1"/>
</dbReference>
<accession>A0A6I5RPU3</accession>
<dbReference type="RefSeq" id="WP_163935934.1">
    <property type="nucleotide sequence ID" value="NZ_BMQU01000015.1"/>
</dbReference>
<name>A0A6I5RPU3_9PSED</name>
<dbReference type="AlphaFoldDB" id="A0A6I5RPU3"/>
<feature type="domain" description="AB hydrolase-1" evidence="1">
    <location>
        <begin position="36"/>
        <end position="153"/>
    </location>
</feature>
<gene>
    <name evidence="2" type="ORF">G3O07_11270</name>
</gene>
<proteinExistence type="predicted"/>
<dbReference type="GO" id="GO:0016787">
    <property type="term" value="F:hydrolase activity"/>
    <property type="evidence" value="ECO:0007669"/>
    <property type="project" value="UniProtKB-KW"/>
</dbReference>
<keyword evidence="3" id="KW-1185">Reference proteome</keyword>
<evidence type="ECO:0000313" key="2">
    <source>
        <dbReference type="EMBL" id="NES10192.1"/>
    </source>
</evidence>
<dbReference type="PANTHER" id="PTHR43798">
    <property type="entry name" value="MONOACYLGLYCEROL LIPASE"/>
    <property type="match status" value="1"/>
</dbReference>
<dbReference type="Proteomes" id="UP000471751">
    <property type="component" value="Unassembled WGS sequence"/>
</dbReference>